<evidence type="ECO:0000313" key="1">
    <source>
        <dbReference type="EMBL" id="GEZ29251.1"/>
    </source>
</evidence>
<proteinExistence type="predicted"/>
<gene>
    <name evidence="1" type="ORF">Tci_501224</name>
</gene>
<accession>A0A699I6R1</accession>
<protein>
    <submittedName>
        <fullName evidence="1">Uncharacterized protein</fullName>
    </submittedName>
</protein>
<reference evidence="1" key="1">
    <citation type="journal article" date="2019" name="Sci. Rep.">
        <title>Draft genome of Tanacetum cinerariifolium, the natural source of mosquito coil.</title>
        <authorList>
            <person name="Yamashiro T."/>
            <person name="Shiraishi A."/>
            <person name="Satake H."/>
            <person name="Nakayama K."/>
        </authorList>
    </citation>
    <scope>NUCLEOTIDE SEQUENCE</scope>
</reference>
<dbReference type="EMBL" id="BKCJ010261872">
    <property type="protein sequence ID" value="GEZ29251.1"/>
    <property type="molecule type" value="Genomic_DNA"/>
</dbReference>
<organism evidence="1">
    <name type="scientific">Tanacetum cinerariifolium</name>
    <name type="common">Dalmatian daisy</name>
    <name type="synonym">Chrysanthemum cinerariifolium</name>
    <dbReference type="NCBI Taxonomy" id="118510"/>
    <lineage>
        <taxon>Eukaryota</taxon>
        <taxon>Viridiplantae</taxon>
        <taxon>Streptophyta</taxon>
        <taxon>Embryophyta</taxon>
        <taxon>Tracheophyta</taxon>
        <taxon>Spermatophyta</taxon>
        <taxon>Magnoliopsida</taxon>
        <taxon>eudicotyledons</taxon>
        <taxon>Gunneridae</taxon>
        <taxon>Pentapetalae</taxon>
        <taxon>asterids</taxon>
        <taxon>campanulids</taxon>
        <taxon>Asterales</taxon>
        <taxon>Asteraceae</taxon>
        <taxon>Asteroideae</taxon>
        <taxon>Anthemideae</taxon>
        <taxon>Anthemidinae</taxon>
        <taxon>Tanacetum</taxon>
    </lineage>
</organism>
<feature type="non-terminal residue" evidence="1">
    <location>
        <position position="1"/>
    </location>
</feature>
<name>A0A699I6R1_TANCI</name>
<sequence>MMSRMDNEVSIRIYDNSQYVEDVIEGKQGSRDSVKKANRAKKKMMQVLDLCKTKR</sequence>
<dbReference type="AlphaFoldDB" id="A0A699I6R1"/>
<comment type="caution">
    <text evidence="1">The sequence shown here is derived from an EMBL/GenBank/DDBJ whole genome shotgun (WGS) entry which is preliminary data.</text>
</comment>